<name>A0ABP3TLU0_9GAMM</name>
<dbReference type="Proteomes" id="UP001501523">
    <property type="component" value="Unassembled WGS sequence"/>
</dbReference>
<protein>
    <submittedName>
        <fullName evidence="1">Uncharacterized protein</fullName>
    </submittedName>
</protein>
<reference evidence="2" key="1">
    <citation type="journal article" date="2019" name="Int. J. Syst. Evol. Microbiol.">
        <title>The Global Catalogue of Microorganisms (GCM) 10K type strain sequencing project: providing services to taxonomists for standard genome sequencing and annotation.</title>
        <authorList>
            <consortium name="The Broad Institute Genomics Platform"/>
            <consortium name="The Broad Institute Genome Sequencing Center for Infectious Disease"/>
            <person name="Wu L."/>
            <person name="Ma J."/>
        </authorList>
    </citation>
    <scope>NUCLEOTIDE SEQUENCE [LARGE SCALE GENOMIC DNA]</scope>
    <source>
        <strain evidence="2">JCM 15421</strain>
    </source>
</reference>
<evidence type="ECO:0000313" key="2">
    <source>
        <dbReference type="Proteomes" id="UP001501523"/>
    </source>
</evidence>
<sequence length="82" mass="9229">MLRQENATSHPRPGQLLLYAGRQSEPEILVAYGETRFASKFGPLFGNPVLTILERLDELARIGRSILETGASTLRIELMRNF</sequence>
<accession>A0ABP3TLU0</accession>
<dbReference type="InterPro" id="IPR024532">
    <property type="entry name" value="DUF3830"/>
</dbReference>
<gene>
    <name evidence="1" type="ORF">GCM10009105_05800</name>
</gene>
<keyword evidence="2" id="KW-1185">Reference proteome</keyword>
<comment type="caution">
    <text evidence="1">The sequence shown here is derived from an EMBL/GenBank/DDBJ whole genome shotgun (WGS) entry which is preliminary data.</text>
</comment>
<proteinExistence type="predicted"/>
<dbReference type="Gene3D" id="2.40.100.20">
    <property type="match status" value="1"/>
</dbReference>
<dbReference type="EMBL" id="BAAAEU010000002">
    <property type="protein sequence ID" value="GAA0707205.1"/>
    <property type="molecule type" value="Genomic_DNA"/>
</dbReference>
<evidence type="ECO:0000313" key="1">
    <source>
        <dbReference type="EMBL" id="GAA0707205.1"/>
    </source>
</evidence>
<dbReference type="Pfam" id="PF12903">
    <property type="entry name" value="DUF3830"/>
    <property type="match status" value="1"/>
</dbReference>
<organism evidence="1 2">
    <name type="scientific">Dokdonella soli</name>
    <dbReference type="NCBI Taxonomy" id="529810"/>
    <lineage>
        <taxon>Bacteria</taxon>
        <taxon>Pseudomonadati</taxon>
        <taxon>Pseudomonadota</taxon>
        <taxon>Gammaproteobacteria</taxon>
        <taxon>Lysobacterales</taxon>
        <taxon>Rhodanobacteraceae</taxon>
        <taxon>Dokdonella</taxon>
    </lineage>
</organism>